<organism evidence="1 2">
    <name type="scientific">Photobacterium profundum 3TCK</name>
    <dbReference type="NCBI Taxonomy" id="314280"/>
    <lineage>
        <taxon>Bacteria</taxon>
        <taxon>Pseudomonadati</taxon>
        <taxon>Pseudomonadota</taxon>
        <taxon>Gammaproteobacteria</taxon>
        <taxon>Vibrionales</taxon>
        <taxon>Vibrionaceae</taxon>
        <taxon>Photobacterium</taxon>
    </lineage>
</organism>
<dbReference type="HOGENOM" id="CLU_3073400_0_0_6"/>
<dbReference type="InterPro" id="IPR016161">
    <property type="entry name" value="Ald_DH/histidinol_DH"/>
</dbReference>
<sequence length="53" mass="6009">QLETGTFFINRCDYLDPALAWAGIKQSGRGCTLSSIGFEQLTRHKSYHVKHII</sequence>
<evidence type="ECO:0000313" key="1">
    <source>
        <dbReference type="EMBL" id="EAS41046.1"/>
    </source>
</evidence>
<dbReference type="EMBL" id="AAPH01000041">
    <property type="protein sequence ID" value="EAS41046.1"/>
    <property type="molecule type" value="Genomic_DNA"/>
</dbReference>
<protein>
    <submittedName>
        <fullName evidence="1">Hypothetical aldehyde dehydrogenase</fullName>
    </submittedName>
</protein>
<accession>Q1YXU5</accession>
<evidence type="ECO:0000313" key="2">
    <source>
        <dbReference type="Proteomes" id="UP000003789"/>
    </source>
</evidence>
<gene>
    <name evidence="1" type="ORF">P3TCK_09908</name>
</gene>
<feature type="non-terminal residue" evidence="1">
    <location>
        <position position="1"/>
    </location>
</feature>
<comment type="caution">
    <text evidence="1">The sequence shown here is derived from an EMBL/GenBank/DDBJ whole genome shotgun (WGS) entry which is preliminary data.</text>
</comment>
<proteinExistence type="predicted"/>
<dbReference type="Gene3D" id="3.40.309.10">
    <property type="entry name" value="Aldehyde Dehydrogenase, Chain A, domain 2"/>
    <property type="match status" value="1"/>
</dbReference>
<name>Q1YXU5_9GAMM</name>
<dbReference type="AlphaFoldDB" id="Q1YXU5"/>
<dbReference type="SUPFAM" id="SSF53720">
    <property type="entry name" value="ALDH-like"/>
    <property type="match status" value="1"/>
</dbReference>
<reference evidence="1 2" key="1">
    <citation type="submission" date="2006-03" db="EMBL/GenBank/DDBJ databases">
        <authorList>
            <person name="Bartlett D.H."/>
            <person name="Valle G."/>
            <person name="Lauro F.M."/>
            <person name="Vezzi A."/>
            <person name="Simonato F."/>
            <person name="Eloe E."/>
            <person name="Vitulo N."/>
            <person name="Stratton T.K."/>
            <person name="D'angelo M."/>
            <person name="Ferriera S."/>
            <person name="Johnson J."/>
            <person name="Kravitz S."/>
            <person name="Beeson K."/>
            <person name="Sutton G."/>
            <person name="Rogers Y."/>
            <person name="Friedman R."/>
            <person name="Frazier M."/>
            <person name="Venter J.C."/>
        </authorList>
    </citation>
    <scope>NUCLEOTIDE SEQUENCE [LARGE SCALE GENOMIC DNA]</scope>
    <source>
        <strain evidence="1 2">3TCK</strain>
    </source>
</reference>
<dbReference type="InterPro" id="IPR016163">
    <property type="entry name" value="Ald_DH_C"/>
</dbReference>
<dbReference type="GO" id="GO:0016620">
    <property type="term" value="F:oxidoreductase activity, acting on the aldehyde or oxo group of donors, NAD or NADP as acceptor"/>
    <property type="evidence" value="ECO:0007669"/>
    <property type="project" value="InterPro"/>
</dbReference>
<dbReference type="Proteomes" id="UP000003789">
    <property type="component" value="Unassembled WGS sequence"/>
</dbReference>